<feature type="region of interest" description="Disordered" evidence="1">
    <location>
        <begin position="1"/>
        <end position="37"/>
    </location>
</feature>
<comment type="caution">
    <text evidence="2">The sequence shown here is derived from an EMBL/GenBank/DDBJ whole genome shotgun (WGS) entry which is preliminary data.</text>
</comment>
<protein>
    <submittedName>
        <fullName evidence="2">Uncharacterized protein</fullName>
    </submittedName>
</protein>
<dbReference type="EMBL" id="JAHDYR010000034">
    <property type="protein sequence ID" value="KAG9392683.1"/>
    <property type="molecule type" value="Genomic_DNA"/>
</dbReference>
<evidence type="ECO:0000256" key="1">
    <source>
        <dbReference type="SAM" id="MobiDB-lite"/>
    </source>
</evidence>
<gene>
    <name evidence="2" type="ORF">J8273_5941</name>
</gene>
<evidence type="ECO:0000313" key="3">
    <source>
        <dbReference type="Proteomes" id="UP000717585"/>
    </source>
</evidence>
<sequence length="507" mass="53691">MSSDEFSQSYSDDFVSDYSSDFESESESSASSVYTPGFPVEAGMQTRRRAKVTRCDQTAANITMDVSCQVPIVEIAPPTTALDAFLLNVTRPVEEALEENLHMAEVELQLRAEIMPPQCAADAIAVSLNRNPPAFLSLRRVDGLAPLADAVTVQQVEFRTDAQYELFALYDAPPGTPLPPLLRPAMASAAVDASSARLTFIVKWNAADAAAESATDVARVSVLVAPSPLTTIMYHPAARCLVAGTEWGGIVVYPMADLTAATMLTISPAVTLAVPHCGPVAGLCAATTDTGAHLTISVCSTKVVFWGMGDQPVVAHERETGEHGIRAVALAGQAYAVNTDKGRVRTVGLDGAAGMEFWPVPRKNVPVAVSSIRATPAGQGVVAAMQCGFSLFRGDEWQPGYTYDAYQDHVMTEDDAANDAILSPWHPGIAFFLDDGECRMVDINTPDTPAMTLFPRGPGPRVGCMALSAVNVRPDRPDSAVPRLALGAGGAVVVQKLALPMGDAVVW</sequence>
<organism evidence="2 3">
    <name type="scientific">Carpediemonas membranifera</name>
    <dbReference type="NCBI Taxonomy" id="201153"/>
    <lineage>
        <taxon>Eukaryota</taxon>
        <taxon>Metamonada</taxon>
        <taxon>Carpediemonas-like organisms</taxon>
        <taxon>Carpediemonas</taxon>
    </lineage>
</organism>
<proteinExistence type="predicted"/>
<dbReference type="Proteomes" id="UP000717585">
    <property type="component" value="Unassembled WGS sequence"/>
</dbReference>
<dbReference type="SUPFAM" id="SSF101908">
    <property type="entry name" value="Putative isomerase YbhE"/>
    <property type="match status" value="1"/>
</dbReference>
<feature type="compositionally biased region" description="Low complexity" evidence="1">
    <location>
        <begin position="1"/>
        <end position="19"/>
    </location>
</feature>
<reference evidence="2" key="1">
    <citation type="submission" date="2021-05" db="EMBL/GenBank/DDBJ databases">
        <title>A free-living protist that lacks canonical eukaryotic 1 DNA replication and segregation systems.</title>
        <authorList>
            <person name="Salas-Leiva D.E."/>
            <person name="Tromer E.C."/>
            <person name="Curtis B.A."/>
            <person name="Jerlstrom-Hultqvist J."/>
            <person name="Kolisko M."/>
            <person name="Yi Z."/>
            <person name="Salas-Leiva J.S."/>
            <person name="Gallot-Lavallee L."/>
            <person name="Kops G.J.P.L."/>
            <person name="Archibald J.M."/>
            <person name="Simpson A.G.B."/>
            <person name="Roger A.J."/>
        </authorList>
    </citation>
    <scope>NUCLEOTIDE SEQUENCE</scope>
    <source>
        <strain evidence="2">BICM</strain>
    </source>
</reference>
<evidence type="ECO:0000313" key="2">
    <source>
        <dbReference type="EMBL" id="KAG9392683.1"/>
    </source>
</evidence>
<accession>A0A8J6AS49</accession>
<dbReference type="AlphaFoldDB" id="A0A8J6AS49"/>
<keyword evidence="3" id="KW-1185">Reference proteome</keyword>
<name>A0A8J6AS49_9EUKA</name>